<keyword evidence="6" id="KW-1185">Reference proteome</keyword>
<dbReference type="GO" id="GO:0016757">
    <property type="term" value="F:glycosyltransferase activity"/>
    <property type="evidence" value="ECO:0007669"/>
    <property type="project" value="InterPro"/>
</dbReference>
<evidence type="ECO:0000313" key="6">
    <source>
        <dbReference type="Proteomes" id="UP001515480"/>
    </source>
</evidence>
<dbReference type="InterPro" id="IPR016181">
    <property type="entry name" value="Acyl_CoA_acyltransferase"/>
</dbReference>
<feature type="domain" description="N-acetyltransferase" evidence="4">
    <location>
        <begin position="427"/>
        <end position="520"/>
    </location>
</feature>
<keyword evidence="1" id="KW-0276">Fatty acid metabolism</keyword>
<evidence type="ECO:0000256" key="3">
    <source>
        <dbReference type="ARBA" id="ARBA00023098"/>
    </source>
</evidence>
<dbReference type="Pfam" id="PF04577">
    <property type="entry name" value="Glyco_transf_61"/>
    <property type="match status" value="1"/>
</dbReference>
<sequence>MARCLATRAELPRRYGNNVYHQAEMVFPMLLYALANSSHQPERIHWTVSPLPWSRALLNLLIPSAQVHLSAPRAPGGCTVFGPSRAPGAYFRHPTEAVFMRRRVLQACDIPADRWRRNVVIYMPRTGAALQSGSKRNFAQEGALIDTLRKLLPAARIRTTPTPGGQVSICDQVRLWAAADVLITPNGAHFVNAPFMHPGAVLIEGVPWGMRDYKGQLEITKFSSVFHKRLHSERPPPSRDLRPFNKVASEEVCAANELCRRRYRDHADIWTTPSALVQLFRQIPRAHSTVTEALETMLANPEIGIRAGERTMSACVDTPYWTNHYGKTCSDYAREGEPASPGDVLGGSWCGNRSVKPQAFWASGEAFGFPEVHCCACGRGIALSQLHGKLKHGKIEKRNHRRRPTISVAFELFMRRLSPLLRHTTAPRCRRLSSTVVHQHGQFTLGGSVLQYRPLNDDGSVIDVERTFVPPEDRGKQTAEKLCSAAFEHARETHQKIVPSCSYVRDRFVPKHSDLFDDVALTSFDAHTLGLQICTSRLGVARLALTDSRRRNPLTLPILRRLRTFLQECVAMEVSHEGCAPPVRAVVIESTGPVFSSGHDFSDFYGKTEAENRSVLEVCAEVNMLLQEIPQISVAAVAGRCFAGGAQLAASCDLVLACQEDATFCLPGTRSGGFCHTPAVAVGARVQPRKAFELAVLATEIDAGEAERIGLVNRLIPRDSWTRSVEEVAQQLAKSFTKSVADGKRTFYQQDCQSLTT</sequence>
<dbReference type="Proteomes" id="UP001515480">
    <property type="component" value="Unassembled WGS sequence"/>
</dbReference>
<organism evidence="5 6">
    <name type="scientific">Prymnesium parvum</name>
    <name type="common">Toxic golden alga</name>
    <dbReference type="NCBI Taxonomy" id="97485"/>
    <lineage>
        <taxon>Eukaryota</taxon>
        <taxon>Haptista</taxon>
        <taxon>Haptophyta</taxon>
        <taxon>Prymnesiophyceae</taxon>
        <taxon>Prymnesiales</taxon>
        <taxon>Prymnesiaceae</taxon>
        <taxon>Prymnesium</taxon>
    </lineage>
</organism>
<dbReference type="InterPro" id="IPR029045">
    <property type="entry name" value="ClpP/crotonase-like_dom_sf"/>
</dbReference>
<dbReference type="Pfam" id="PF00378">
    <property type="entry name" value="ECH_1"/>
    <property type="match status" value="1"/>
</dbReference>
<dbReference type="GO" id="GO:0005739">
    <property type="term" value="C:mitochondrion"/>
    <property type="evidence" value="ECO:0007669"/>
    <property type="project" value="TreeGrafter"/>
</dbReference>
<dbReference type="GO" id="GO:0016836">
    <property type="term" value="F:hydro-lyase activity"/>
    <property type="evidence" value="ECO:0007669"/>
    <property type="project" value="TreeGrafter"/>
</dbReference>
<reference evidence="5 6" key="1">
    <citation type="journal article" date="2024" name="Science">
        <title>Giant polyketide synthase enzymes in the biosynthesis of giant marine polyether toxins.</title>
        <authorList>
            <person name="Fallon T.R."/>
            <person name="Shende V.V."/>
            <person name="Wierzbicki I.H."/>
            <person name="Pendleton A.L."/>
            <person name="Watervoot N.F."/>
            <person name="Auber R.P."/>
            <person name="Gonzalez D.J."/>
            <person name="Wisecaver J.H."/>
            <person name="Moore B.S."/>
        </authorList>
    </citation>
    <scope>NUCLEOTIDE SEQUENCE [LARGE SCALE GENOMIC DNA]</scope>
    <source>
        <strain evidence="5 6">12B1</strain>
    </source>
</reference>
<evidence type="ECO:0000256" key="1">
    <source>
        <dbReference type="ARBA" id="ARBA00022832"/>
    </source>
</evidence>
<protein>
    <recommendedName>
        <fullName evidence="4">N-acetyltransferase domain-containing protein</fullName>
    </recommendedName>
</protein>
<evidence type="ECO:0000259" key="4">
    <source>
        <dbReference type="PROSITE" id="PS51729"/>
    </source>
</evidence>
<dbReference type="PROSITE" id="PS51729">
    <property type="entry name" value="GNAT_YJDJ"/>
    <property type="match status" value="1"/>
</dbReference>
<dbReference type="Pfam" id="PF14542">
    <property type="entry name" value="Acetyltransf_CG"/>
    <property type="match status" value="1"/>
</dbReference>
<evidence type="ECO:0000313" key="5">
    <source>
        <dbReference type="EMBL" id="KAL1527590.1"/>
    </source>
</evidence>
<dbReference type="AlphaFoldDB" id="A0AB34K4A5"/>
<dbReference type="GO" id="GO:0006631">
    <property type="term" value="P:fatty acid metabolic process"/>
    <property type="evidence" value="ECO:0007669"/>
    <property type="project" value="UniProtKB-KW"/>
</dbReference>
<evidence type="ECO:0000256" key="2">
    <source>
        <dbReference type="ARBA" id="ARBA00022946"/>
    </source>
</evidence>
<dbReference type="EMBL" id="JBGBPQ010000002">
    <property type="protein sequence ID" value="KAL1527590.1"/>
    <property type="molecule type" value="Genomic_DNA"/>
</dbReference>
<dbReference type="InterPro" id="IPR001753">
    <property type="entry name" value="Enoyl-CoA_hydra/iso"/>
</dbReference>
<dbReference type="InterPro" id="IPR049625">
    <property type="entry name" value="Glyco_transf_61_cat"/>
</dbReference>
<keyword evidence="2" id="KW-0809">Transit peptide</keyword>
<dbReference type="Gene3D" id="3.90.226.10">
    <property type="entry name" value="2-enoyl-CoA Hydratase, Chain A, domain 1"/>
    <property type="match status" value="1"/>
</dbReference>
<gene>
    <name evidence="5" type="ORF">AB1Y20_008977</name>
</gene>
<comment type="caution">
    <text evidence="5">The sequence shown here is derived from an EMBL/GenBank/DDBJ whole genome shotgun (WGS) entry which is preliminary data.</text>
</comment>
<dbReference type="CDD" id="cd06558">
    <property type="entry name" value="crotonase-like"/>
    <property type="match status" value="1"/>
</dbReference>
<dbReference type="SUPFAM" id="SSF52096">
    <property type="entry name" value="ClpP/crotonase"/>
    <property type="match status" value="1"/>
</dbReference>
<accession>A0AB34K4A5</accession>
<dbReference type="PANTHER" id="PTHR43602">
    <property type="match status" value="1"/>
</dbReference>
<dbReference type="PANTHER" id="PTHR43602:SF1">
    <property type="entry name" value="ENOYL-COA HYDRATASE DOMAIN-CONTAINING PROTEIN 3, MITOCHONDRIAL"/>
    <property type="match status" value="1"/>
</dbReference>
<dbReference type="InterPro" id="IPR052377">
    <property type="entry name" value="Mitochondrial_ECH-domain"/>
</dbReference>
<dbReference type="Gene3D" id="3.40.630.30">
    <property type="match status" value="1"/>
</dbReference>
<dbReference type="SUPFAM" id="SSF55729">
    <property type="entry name" value="Acyl-CoA N-acyltransferases (Nat)"/>
    <property type="match status" value="1"/>
</dbReference>
<keyword evidence="3" id="KW-0443">Lipid metabolism</keyword>
<name>A0AB34K4A5_PRYPA</name>
<dbReference type="InterPro" id="IPR031165">
    <property type="entry name" value="GNAT_YJDJ"/>
</dbReference>
<proteinExistence type="predicted"/>